<protein>
    <submittedName>
        <fullName evidence="1">Uncharacterized protein</fullName>
    </submittedName>
</protein>
<evidence type="ECO:0000313" key="1">
    <source>
        <dbReference type="EMBL" id="KAG2243437.1"/>
    </source>
</evidence>
<accession>A0A8X7TIV2</accession>
<comment type="caution">
    <text evidence="1">The sequence shown here is derived from an EMBL/GenBank/DDBJ whole genome shotgun (WGS) entry which is preliminary data.</text>
</comment>
<name>A0A8X7TIV2_BRACI</name>
<reference evidence="1 2" key="1">
    <citation type="submission" date="2020-02" db="EMBL/GenBank/DDBJ databases">
        <authorList>
            <person name="Ma Q."/>
            <person name="Huang Y."/>
            <person name="Song X."/>
            <person name="Pei D."/>
        </authorList>
    </citation>
    <scope>NUCLEOTIDE SEQUENCE [LARGE SCALE GENOMIC DNA]</scope>
    <source>
        <strain evidence="1">Sxm20200214</strain>
        <tissue evidence="1">Leaf</tissue>
    </source>
</reference>
<organism evidence="1 2">
    <name type="scientific">Brassica carinata</name>
    <name type="common">Ethiopian mustard</name>
    <name type="synonym">Abyssinian cabbage</name>
    <dbReference type="NCBI Taxonomy" id="52824"/>
    <lineage>
        <taxon>Eukaryota</taxon>
        <taxon>Viridiplantae</taxon>
        <taxon>Streptophyta</taxon>
        <taxon>Embryophyta</taxon>
        <taxon>Tracheophyta</taxon>
        <taxon>Spermatophyta</taxon>
        <taxon>Magnoliopsida</taxon>
        <taxon>eudicotyledons</taxon>
        <taxon>Gunneridae</taxon>
        <taxon>Pentapetalae</taxon>
        <taxon>rosids</taxon>
        <taxon>malvids</taxon>
        <taxon>Brassicales</taxon>
        <taxon>Brassicaceae</taxon>
        <taxon>Brassiceae</taxon>
        <taxon>Brassica</taxon>
    </lineage>
</organism>
<dbReference type="OrthoDB" id="1696863at2759"/>
<sequence>MWTLFLSQTLNFSVGTSSSSVSCDSTSSHLLFERFLFLSQVLVTADLDFGVKRLQSKKDTASLRSAFSERGDIQKKTYKRMKLNTHISTSPSRCNLAENEDGNFLLPDLNLMPCEEAALYMI</sequence>
<dbReference type="AlphaFoldDB" id="A0A8X7TIV2"/>
<keyword evidence="2" id="KW-1185">Reference proteome</keyword>
<dbReference type="Proteomes" id="UP000886595">
    <property type="component" value="Unassembled WGS sequence"/>
</dbReference>
<gene>
    <name evidence="1" type="ORF">Bca52824_094727</name>
</gene>
<dbReference type="EMBL" id="JAAMPC010000200">
    <property type="protein sequence ID" value="KAG2243437.1"/>
    <property type="molecule type" value="Genomic_DNA"/>
</dbReference>
<evidence type="ECO:0000313" key="2">
    <source>
        <dbReference type="Proteomes" id="UP000886595"/>
    </source>
</evidence>
<proteinExistence type="predicted"/>